<organism evidence="19 20">
    <name type="scientific">Candidatus Phaeomarinibacter ectocarpi</name>
    <dbReference type="NCBI Taxonomy" id="1458461"/>
    <lineage>
        <taxon>Bacteria</taxon>
        <taxon>Pseudomonadati</taxon>
        <taxon>Pseudomonadota</taxon>
        <taxon>Alphaproteobacteria</taxon>
        <taxon>Hyphomicrobiales</taxon>
        <taxon>Parvibaculaceae</taxon>
        <taxon>Candidatus Phaeomarinibacter</taxon>
    </lineage>
</organism>
<evidence type="ECO:0000256" key="7">
    <source>
        <dbReference type="ARBA" id="ARBA00022781"/>
    </source>
</evidence>
<evidence type="ECO:0000256" key="16">
    <source>
        <dbReference type="HAMAP-Rule" id="MF_01398"/>
    </source>
</evidence>
<gene>
    <name evidence="16" type="primary">atpF</name>
    <name evidence="19" type="ORF">BN1012_Phect2237</name>
</gene>
<proteinExistence type="inferred from homology"/>
<evidence type="ECO:0000313" key="19">
    <source>
        <dbReference type="EMBL" id="CDO60450.1"/>
    </source>
</evidence>
<evidence type="ECO:0000256" key="8">
    <source>
        <dbReference type="ARBA" id="ARBA00022989"/>
    </source>
</evidence>
<dbReference type="STRING" id="1458461.BN1012_Phect2237"/>
<comment type="subunit">
    <text evidence="15">F-type ATPases have 2 components, F(1) - the catalytic core - and F(0) - the membrane proton channel. F(1) has five subunits: alpha(3), beta(3), gamma(1), delta(1), epsilon(1). F(0) has four main subunits: a(1), b(2) and c(10-14). The alpha and beta chains form an alternating ring which encloses part of the gamma chain. F(1) is attached to F(0) by a central stalk formed by the gamma and epsilon chains, while a peripheral stalk is formed by the delta and b chains.</text>
</comment>
<keyword evidence="4 16" id="KW-1003">Cell membrane</keyword>
<feature type="transmembrane region" description="Helical" evidence="16">
    <location>
        <begin position="12"/>
        <end position="29"/>
    </location>
</feature>
<keyword evidence="20" id="KW-1185">Reference proteome</keyword>
<evidence type="ECO:0000256" key="15">
    <source>
        <dbReference type="ARBA" id="ARBA00026054"/>
    </source>
</evidence>
<dbReference type="Proteomes" id="UP000032160">
    <property type="component" value="Chromosome I"/>
</dbReference>
<sequence length="164" mass="18240">MFSLLTDSTFLTALSFVCFVGMLLYFGVWGQITKALDARAEGIKTELEEARKLREEAQALLAQYQRKQRDAEEEAQEIVSQARHEAERLAAETKQKLDEQVARRTALAEQKIAMAEAQASKEVRDAATEVAVAAAAKVLADTSDDARQDALINQSLDQVRQRLV</sequence>
<dbReference type="PANTHER" id="PTHR33445:SF1">
    <property type="entry name" value="ATP SYNTHASE SUBUNIT B"/>
    <property type="match status" value="1"/>
</dbReference>
<dbReference type="RefSeq" id="WP_043948496.1">
    <property type="nucleotide sequence ID" value="NZ_HG966617.1"/>
</dbReference>
<dbReference type="CDD" id="cd06503">
    <property type="entry name" value="ATP-synt_Fo_b"/>
    <property type="match status" value="1"/>
</dbReference>
<dbReference type="AlphaFoldDB" id="X5MMI0"/>
<comment type="function">
    <text evidence="12 16">F(1)F(0) ATP synthase produces ATP from ADP in the presence of a proton or sodium gradient. F-type ATPases consist of two structural domains, F(1) containing the extramembraneous catalytic core and F(0) containing the membrane proton channel, linked together by a central stalk and a peripheral stalk. During catalysis, ATP synthesis in the catalytic domain of F(1) is coupled via a rotary mechanism of the central stalk subunits to proton translocation.</text>
</comment>
<dbReference type="OrthoDB" id="8479836at2"/>
<dbReference type="PANTHER" id="PTHR33445">
    <property type="entry name" value="ATP SYNTHASE SUBUNIT B', CHLOROPLASTIC"/>
    <property type="match status" value="1"/>
</dbReference>
<comment type="similarity">
    <text evidence="2 16 17">Belongs to the ATPase B chain family.</text>
</comment>
<reference evidence="19 20" key="1">
    <citation type="journal article" date="2014" name="Front. Genet.">
        <title>Genome and metabolic network of "Candidatus Phaeomarinobacter ectocarpi" Ec32, a new candidate genus of Alphaproteobacteria frequently associated with brown algae.</title>
        <authorList>
            <person name="Dittami S.M."/>
            <person name="Barbeyron T."/>
            <person name="Boyen C."/>
            <person name="Cambefort J."/>
            <person name="Collet G."/>
            <person name="Delage L."/>
            <person name="Gobet A."/>
            <person name="Groisillier A."/>
            <person name="Leblanc C."/>
            <person name="Michel G."/>
            <person name="Scornet D."/>
            <person name="Siegel A."/>
            <person name="Tapia J.E."/>
            <person name="Tonon T."/>
        </authorList>
    </citation>
    <scope>NUCLEOTIDE SEQUENCE [LARGE SCALE GENOMIC DNA]</scope>
    <source>
        <strain evidence="19 20">Ec32</strain>
    </source>
</reference>
<dbReference type="KEGG" id="pect:BN1012_Phect2237"/>
<dbReference type="InterPro" id="IPR050059">
    <property type="entry name" value="ATP_synthase_B_chain"/>
</dbReference>
<evidence type="ECO:0000256" key="14">
    <source>
        <dbReference type="ARBA" id="ARBA00025830"/>
    </source>
</evidence>
<dbReference type="GO" id="GO:0045259">
    <property type="term" value="C:proton-transporting ATP synthase complex"/>
    <property type="evidence" value="ECO:0007669"/>
    <property type="project" value="UniProtKB-KW"/>
</dbReference>
<keyword evidence="11 16" id="KW-0066">ATP synthesis</keyword>
<evidence type="ECO:0000256" key="2">
    <source>
        <dbReference type="ARBA" id="ARBA00005513"/>
    </source>
</evidence>
<evidence type="ECO:0000256" key="10">
    <source>
        <dbReference type="ARBA" id="ARBA00023136"/>
    </source>
</evidence>
<evidence type="ECO:0000256" key="5">
    <source>
        <dbReference type="ARBA" id="ARBA00022547"/>
    </source>
</evidence>
<dbReference type="HAMAP" id="MF_01398">
    <property type="entry name" value="ATP_synth_b_bprime"/>
    <property type="match status" value="1"/>
</dbReference>
<dbReference type="InterPro" id="IPR005864">
    <property type="entry name" value="ATP_synth_F0_bsu_bac"/>
</dbReference>
<evidence type="ECO:0000256" key="3">
    <source>
        <dbReference type="ARBA" id="ARBA00022448"/>
    </source>
</evidence>
<comment type="subcellular location">
    <subcellularLocation>
        <location evidence="1">Cell inner membrane</location>
        <topology evidence="1">Single-pass membrane protein</topology>
    </subcellularLocation>
    <subcellularLocation>
        <location evidence="16">Cell membrane</location>
        <topology evidence="16">Single-pass membrane protein</topology>
    </subcellularLocation>
</comment>
<comment type="subunit">
    <text evidence="14 16">F-type ATPases have 2 components, F(1) - the catalytic core - and F(0) - the membrane proton channel. F(1) has five subunits: alpha(3), beta(3), gamma(1), delta(1), epsilon(1). F(0) has three main subunits: a(1), b(2) and c(10-14). The alpha and beta chains form an alternating ring which encloses part of the gamma chain. F(1) is attached to F(0) by a central stalk formed by the gamma and epsilon chains, while a peripheral stalk is formed by the delta and b chains.</text>
</comment>
<dbReference type="EMBL" id="HG966617">
    <property type="protein sequence ID" value="CDO60450.1"/>
    <property type="molecule type" value="Genomic_DNA"/>
</dbReference>
<evidence type="ECO:0000256" key="9">
    <source>
        <dbReference type="ARBA" id="ARBA00023065"/>
    </source>
</evidence>
<dbReference type="HOGENOM" id="CLU_079215_6_1_5"/>
<evidence type="ECO:0000256" key="1">
    <source>
        <dbReference type="ARBA" id="ARBA00004377"/>
    </source>
</evidence>
<dbReference type="GO" id="GO:0046961">
    <property type="term" value="F:proton-transporting ATPase activity, rotational mechanism"/>
    <property type="evidence" value="ECO:0007669"/>
    <property type="project" value="TreeGrafter"/>
</dbReference>
<dbReference type="NCBIfam" id="TIGR01144">
    <property type="entry name" value="ATP_synt_b"/>
    <property type="match status" value="1"/>
</dbReference>
<dbReference type="PATRIC" id="fig|1458461.3.peg.2242"/>
<evidence type="ECO:0000256" key="17">
    <source>
        <dbReference type="RuleBase" id="RU003848"/>
    </source>
</evidence>
<dbReference type="GO" id="GO:0046933">
    <property type="term" value="F:proton-transporting ATP synthase activity, rotational mechanism"/>
    <property type="evidence" value="ECO:0007669"/>
    <property type="project" value="UniProtKB-UniRule"/>
</dbReference>
<dbReference type="InterPro" id="IPR002146">
    <property type="entry name" value="ATP_synth_b/b'su_bac/chlpt"/>
</dbReference>
<keyword evidence="7 16" id="KW-0375">Hydrogen ion transport</keyword>
<keyword evidence="9 16" id="KW-0406">Ion transport</keyword>
<comment type="function">
    <text evidence="13">Component of the F(0) channel, it forms part of the peripheral stalk, linking F(1) to F(0). The b'-subunit is a diverged and duplicated form of b found in plants and photosynthetic bacteria.</text>
</comment>
<evidence type="ECO:0000256" key="6">
    <source>
        <dbReference type="ARBA" id="ARBA00022692"/>
    </source>
</evidence>
<evidence type="ECO:0000256" key="12">
    <source>
        <dbReference type="ARBA" id="ARBA00025198"/>
    </source>
</evidence>
<evidence type="ECO:0000313" key="20">
    <source>
        <dbReference type="Proteomes" id="UP000032160"/>
    </source>
</evidence>
<evidence type="ECO:0000256" key="13">
    <source>
        <dbReference type="ARBA" id="ARBA00025614"/>
    </source>
</evidence>
<keyword evidence="6 16" id="KW-0812">Transmembrane</keyword>
<keyword evidence="5 16" id="KW-0138">CF(0)</keyword>
<evidence type="ECO:0000256" key="4">
    <source>
        <dbReference type="ARBA" id="ARBA00022475"/>
    </source>
</evidence>
<accession>X5MMI0</accession>
<protein>
    <recommendedName>
        <fullName evidence="16">ATP synthase subunit b</fullName>
    </recommendedName>
    <alternativeName>
        <fullName evidence="16">ATP synthase F(0) sector subunit b</fullName>
    </alternativeName>
    <alternativeName>
        <fullName evidence="16">ATPase subunit I</fullName>
    </alternativeName>
    <alternativeName>
        <fullName evidence="16">F-type ATPase subunit b</fullName>
        <shortName evidence="16">F-ATPase subunit b</shortName>
    </alternativeName>
</protein>
<keyword evidence="10 16" id="KW-0472">Membrane</keyword>
<evidence type="ECO:0000256" key="18">
    <source>
        <dbReference type="SAM" id="Coils"/>
    </source>
</evidence>
<dbReference type="Pfam" id="PF00430">
    <property type="entry name" value="ATP-synt_B"/>
    <property type="match status" value="1"/>
</dbReference>
<keyword evidence="18" id="KW-0175">Coiled coil</keyword>
<name>X5MMI0_9HYPH</name>
<keyword evidence="8 16" id="KW-1133">Transmembrane helix</keyword>
<dbReference type="GO" id="GO:0005886">
    <property type="term" value="C:plasma membrane"/>
    <property type="evidence" value="ECO:0007669"/>
    <property type="project" value="UniProtKB-SubCell"/>
</dbReference>
<keyword evidence="3 16" id="KW-0813">Transport</keyword>
<feature type="coiled-coil region" evidence="18">
    <location>
        <begin position="40"/>
        <end position="103"/>
    </location>
</feature>
<evidence type="ECO:0000256" key="11">
    <source>
        <dbReference type="ARBA" id="ARBA00023310"/>
    </source>
</evidence>